<dbReference type="Pfam" id="PF13468">
    <property type="entry name" value="Glyoxalase_3"/>
    <property type="match status" value="1"/>
</dbReference>
<dbReference type="OrthoDB" id="8857320at2"/>
<dbReference type="KEGG" id="mph:MLP_48230"/>
<protein>
    <recommendedName>
        <fullName evidence="1">Glyoxalase-like domain-containing protein</fullName>
    </recommendedName>
</protein>
<dbReference type="InterPro" id="IPR025870">
    <property type="entry name" value="Glyoxalase-like_dom"/>
</dbReference>
<keyword evidence="3" id="KW-1185">Reference proteome</keyword>
<gene>
    <name evidence="2" type="ordered locus">MLP_48230</name>
</gene>
<accession>F5XF99</accession>
<dbReference type="eggNOG" id="ENOG5030MQE">
    <property type="taxonomic scope" value="Bacteria"/>
</dbReference>
<sequence length="211" mass="22705">MRLDHLSYAAGPEGARSTAAELGRLLGTEFIDGGIHPRFGTRNFTLAHSAGRYLEVVEVLDHPAADKAVFGQVVRARSAEGGGWLGWVVAVADMSEIELRIGRQAIEGHRHRPDGTELEWLQLGVRGLQSDPQLPFFIQWRSHPSIHPSSGGGQIDLLGVEIAGSRARVEDWLGGAADRVLSDIPIEWVAPRGQPGLIAATFGTANGVVRI</sequence>
<feature type="domain" description="Glyoxalase-like" evidence="1">
    <location>
        <begin position="3"/>
        <end position="168"/>
    </location>
</feature>
<name>F5XF99_MICPN</name>
<dbReference type="Proteomes" id="UP000007947">
    <property type="component" value="Chromosome"/>
</dbReference>
<organism evidence="2 3">
    <name type="scientific">Microlunatus phosphovorus (strain ATCC 700054 / DSM 10555 / JCM 9379 / NBRC 101784 / NCIMB 13414 / VKM Ac-1990 / NM-1)</name>
    <dbReference type="NCBI Taxonomy" id="1032480"/>
    <lineage>
        <taxon>Bacteria</taxon>
        <taxon>Bacillati</taxon>
        <taxon>Actinomycetota</taxon>
        <taxon>Actinomycetes</taxon>
        <taxon>Propionibacteriales</taxon>
        <taxon>Propionibacteriaceae</taxon>
        <taxon>Microlunatus</taxon>
    </lineage>
</organism>
<evidence type="ECO:0000259" key="1">
    <source>
        <dbReference type="Pfam" id="PF13468"/>
    </source>
</evidence>
<dbReference type="STRING" id="1032480.MLP_48230"/>
<dbReference type="EMBL" id="AP012204">
    <property type="protein sequence ID" value="BAK37837.1"/>
    <property type="molecule type" value="Genomic_DNA"/>
</dbReference>
<dbReference type="AlphaFoldDB" id="F5XF99"/>
<reference evidence="2 3" key="1">
    <citation type="submission" date="2011-05" db="EMBL/GenBank/DDBJ databases">
        <title>Whole genome sequence of Microlunatus phosphovorus NM-1.</title>
        <authorList>
            <person name="Hosoyama A."/>
            <person name="Sasaki K."/>
            <person name="Harada T."/>
            <person name="Igarashi R."/>
            <person name="Kawakoshi A."/>
            <person name="Sasagawa M."/>
            <person name="Fukada J."/>
            <person name="Nakamura S."/>
            <person name="Katano Y."/>
            <person name="Hanada S."/>
            <person name="Kamagata Y."/>
            <person name="Nakamura N."/>
            <person name="Yamazaki S."/>
            <person name="Fujita N."/>
        </authorList>
    </citation>
    <scope>NUCLEOTIDE SEQUENCE [LARGE SCALE GENOMIC DNA]</scope>
    <source>
        <strain evidence="3">ATCC 700054 / DSM 10555 / JCM 9379 / NBRC 101784 / NCIMB 13414 / VKM Ac-1990 / NM-1</strain>
    </source>
</reference>
<proteinExistence type="predicted"/>
<dbReference type="InterPro" id="IPR029068">
    <property type="entry name" value="Glyas_Bleomycin-R_OHBP_Dase"/>
</dbReference>
<dbReference type="RefSeq" id="WP_013865661.1">
    <property type="nucleotide sequence ID" value="NC_015635.1"/>
</dbReference>
<dbReference type="HOGENOM" id="CLU_1297691_0_0_11"/>
<evidence type="ECO:0000313" key="3">
    <source>
        <dbReference type="Proteomes" id="UP000007947"/>
    </source>
</evidence>
<evidence type="ECO:0000313" key="2">
    <source>
        <dbReference type="EMBL" id="BAK37837.1"/>
    </source>
</evidence>
<dbReference type="Gene3D" id="3.10.180.10">
    <property type="entry name" value="2,3-Dihydroxybiphenyl 1,2-Dioxygenase, domain 1"/>
    <property type="match status" value="1"/>
</dbReference>